<keyword evidence="5" id="KW-0540">Nuclease</keyword>
<keyword evidence="2" id="KW-0819">tRNA processing</keyword>
<sequence length="436" mass="48845">MADLDEEAINQPLSSSHDASANIDQDVSDETQDFRFLSTFATLSDPTQPQTLPRRGDKDFEPNPTLHQANVLTSARNAMHNALSYPRLHNPKSRIIGVYYSDGLQSGACVCVPNPKGQHFRTMAQADSLNRMWLLPEEALYLLERGSLDIRWPAEETWEKGIPETSSFELEGTVPMSLQAAYACFLGRSGLTMERFSVYSGLRRGGYIVIRADTWDEEDCPTDLQTQTESRKPAPTPAPGVMNDIYRSLSIIPAYDPSHPDDEINKNPPSSPYKIAFHVYKPSTPYKKSNPGPPDFRLAVVDARSNPVIPTLENLSALLASTPQDPPRGEKMDRLLYMRLRHGYRNVILAVVDQGVVSYLRISDAGFMKEPLYSQKRNLGPGNKGGDSNFCSLPAIIIDIDPNQREEIYDQTDLKGRLIYPFFLDIPLNDVADHRM</sequence>
<comment type="caution">
    <text evidence="5">The sequence shown here is derived from an EMBL/GenBank/DDBJ whole genome shotgun (WGS) entry which is preliminary data.</text>
</comment>
<evidence type="ECO:0000313" key="5">
    <source>
        <dbReference type="EMBL" id="EFE30361.1"/>
    </source>
</evidence>
<keyword evidence="5" id="KW-0378">Hydrolase</keyword>
<name>D4B2Q0_ARTBC</name>
<dbReference type="GO" id="GO:0000379">
    <property type="term" value="P:tRNA-type intron splice site recognition and cleavage"/>
    <property type="evidence" value="ECO:0007669"/>
    <property type="project" value="TreeGrafter"/>
</dbReference>
<evidence type="ECO:0000313" key="6">
    <source>
        <dbReference type="Proteomes" id="UP000008866"/>
    </source>
</evidence>
<organism evidence="5 6">
    <name type="scientific">Arthroderma benhamiae (strain ATCC MYA-4681 / CBS 112371)</name>
    <name type="common">Trichophyton mentagrophytes</name>
    <dbReference type="NCBI Taxonomy" id="663331"/>
    <lineage>
        <taxon>Eukaryota</taxon>
        <taxon>Fungi</taxon>
        <taxon>Dikarya</taxon>
        <taxon>Ascomycota</taxon>
        <taxon>Pezizomycotina</taxon>
        <taxon>Eurotiomycetes</taxon>
        <taxon>Eurotiomycetidae</taxon>
        <taxon>Onygenales</taxon>
        <taxon>Arthrodermataceae</taxon>
        <taxon>Trichophyton</taxon>
    </lineage>
</organism>
<dbReference type="eggNOG" id="KOG4772">
    <property type="taxonomic scope" value="Eukaryota"/>
</dbReference>
<dbReference type="RefSeq" id="XP_003011001.1">
    <property type="nucleotide sequence ID" value="XM_003010955.1"/>
</dbReference>
<dbReference type="AlphaFoldDB" id="D4B2Q0"/>
<reference evidence="6" key="1">
    <citation type="journal article" date="2011" name="Genome Biol.">
        <title>Comparative and functional genomics provide insights into the pathogenicity of dermatophytic fungi.</title>
        <authorList>
            <person name="Burmester A."/>
            <person name="Shelest E."/>
            <person name="Gloeckner G."/>
            <person name="Heddergott C."/>
            <person name="Schindler S."/>
            <person name="Staib P."/>
            <person name="Heidel A."/>
            <person name="Felder M."/>
            <person name="Petzold A."/>
            <person name="Szafranski K."/>
            <person name="Feuermann M."/>
            <person name="Pedruzzi I."/>
            <person name="Priebe S."/>
            <person name="Groth M."/>
            <person name="Winkler R."/>
            <person name="Li W."/>
            <person name="Kniemeyer O."/>
            <person name="Schroeckh V."/>
            <person name="Hertweck C."/>
            <person name="Hube B."/>
            <person name="White T.C."/>
            <person name="Platzer M."/>
            <person name="Guthke R."/>
            <person name="Heitman J."/>
            <person name="Woestemeyer J."/>
            <person name="Zipfel P.F."/>
            <person name="Monod M."/>
            <person name="Brakhage A.A."/>
        </authorList>
    </citation>
    <scope>NUCLEOTIDE SEQUENCE [LARGE SCALE GENOMIC DNA]</scope>
    <source>
        <strain evidence="6">ATCC MYA-4681 / CBS 112371</strain>
    </source>
</reference>
<dbReference type="PANTHER" id="PTHR21027:SF1">
    <property type="entry name" value="TRNA-SPLICING ENDONUCLEASE SUBUNIT SEN54"/>
    <property type="match status" value="1"/>
</dbReference>
<evidence type="ECO:0000259" key="4">
    <source>
        <dbReference type="Pfam" id="PF12928"/>
    </source>
</evidence>
<proteinExistence type="inferred from homology"/>
<dbReference type="Proteomes" id="UP000008866">
    <property type="component" value="Unassembled WGS sequence"/>
</dbReference>
<comment type="similarity">
    <text evidence="1">Belongs to the SEN54 family.</text>
</comment>
<keyword evidence="6" id="KW-1185">Reference proteome</keyword>
<dbReference type="GeneID" id="9525118"/>
<evidence type="ECO:0000256" key="1">
    <source>
        <dbReference type="ARBA" id="ARBA00005736"/>
    </source>
</evidence>
<feature type="domain" description="tRNA-splicing endonuclease subunit Sen54 N-terminal" evidence="4">
    <location>
        <begin position="80"/>
        <end position="152"/>
    </location>
</feature>
<keyword evidence="5" id="KW-0255">Endonuclease</keyword>
<dbReference type="KEGG" id="abe:ARB_02733"/>
<dbReference type="EMBL" id="ABSU01000030">
    <property type="protein sequence ID" value="EFE30361.1"/>
    <property type="molecule type" value="Genomic_DNA"/>
</dbReference>
<dbReference type="Pfam" id="PF12928">
    <property type="entry name" value="tRNA_int_end_N2"/>
    <property type="match status" value="1"/>
</dbReference>
<feature type="region of interest" description="Disordered" evidence="3">
    <location>
        <begin position="44"/>
        <end position="63"/>
    </location>
</feature>
<protein>
    <submittedName>
        <fullName evidence="5">tRNA splicing endonuclease subunit (Sen54), putative</fullName>
    </submittedName>
</protein>
<dbReference type="OMA" id="FNVWKPQ"/>
<dbReference type="HOGENOM" id="CLU_028449_0_1_1"/>
<evidence type="ECO:0000256" key="2">
    <source>
        <dbReference type="ARBA" id="ARBA00022694"/>
    </source>
</evidence>
<accession>D4B2Q0</accession>
<dbReference type="GO" id="GO:0000214">
    <property type="term" value="C:tRNA-intron endonuclease complex"/>
    <property type="evidence" value="ECO:0007669"/>
    <property type="project" value="TreeGrafter"/>
</dbReference>
<dbReference type="InterPro" id="IPR024337">
    <property type="entry name" value="tRNA_splic_suSen54"/>
</dbReference>
<evidence type="ECO:0000256" key="3">
    <source>
        <dbReference type="SAM" id="MobiDB-lite"/>
    </source>
</evidence>
<gene>
    <name evidence="5" type="ORF">ARB_02733</name>
</gene>
<dbReference type="PANTHER" id="PTHR21027">
    <property type="entry name" value="TRNA-SPLICING ENDONUCLEASE SUBUNIT SEN54"/>
    <property type="match status" value="1"/>
</dbReference>
<dbReference type="InterPro" id="IPR024336">
    <property type="entry name" value="tRNA_splic_suSen54_N"/>
</dbReference>
<dbReference type="GO" id="GO:0004519">
    <property type="term" value="F:endonuclease activity"/>
    <property type="evidence" value="ECO:0007669"/>
    <property type="project" value="UniProtKB-KW"/>
</dbReference>
<feature type="compositionally biased region" description="Polar residues" evidence="3">
    <location>
        <begin position="11"/>
        <end position="25"/>
    </location>
</feature>
<dbReference type="STRING" id="663331.D4B2Q0"/>
<feature type="region of interest" description="Disordered" evidence="3">
    <location>
        <begin position="1"/>
        <end position="28"/>
    </location>
</feature>